<protein>
    <submittedName>
        <fullName evidence="2">Uncharacterized protein</fullName>
    </submittedName>
</protein>
<reference evidence="2" key="2">
    <citation type="submission" date="2023-05" db="EMBL/GenBank/DDBJ databases">
        <authorList>
            <consortium name="Lawrence Berkeley National Laboratory"/>
            <person name="Steindorff A."/>
            <person name="Hensen N."/>
            <person name="Bonometti L."/>
            <person name="Westerberg I."/>
            <person name="Brannstrom I.O."/>
            <person name="Guillou S."/>
            <person name="Cros-Aarteil S."/>
            <person name="Calhoun S."/>
            <person name="Haridas S."/>
            <person name="Kuo A."/>
            <person name="Mondo S."/>
            <person name="Pangilinan J."/>
            <person name="Riley R."/>
            <person name="Labutti K."/>
            <person name="Andreopoulos B."/>
            <person name="Lipzen A."/>
            <person name="Chen C."/>
            <person name="Yanf M."/>
            <person name="Daum C."/>
            <person name="Ng V."/>
            <person name="Clum A."/>
            <person name="Ohm R."/>
            <person name="Martin F."/>
            <person name="Silar P."/>
            <person name="Natvig D."/>
            <person name="Lalanne C."/>
            <person name="Gautier V."/>
            <person name="Ament-Velasquez S.L."/>
            <person name="Kruys A."/>
            <person name="Hutchinson M.I."/>
            <person name="Powell A.J."/>
            <person name="Barry K."/>
            <person name="Miller A.N."/>
            <person name="Grigoriev I.V."/>
            <person name="Debuchy R."/>
            <person name="Gladieux P."/>
            <person name="Thoren M.H."/>
            <person name="Johannesson H."/>
        </authorList>
    </citation>
    <scope>NUCLEOTIDE SEQUENCE</scope>
    <source>
        <strain evidence="2">CBS 103.79</strain>
    </source>
</reference>
<proteinExistence type="predicted"/>
<dbReference type="Proteomes" id="UP001303889">
    <property type="component" value="Unassembled WGS sequence"/>
</dbReference>
<evidence type="ECO:0000313" key="2">
    <source>
        <dbReference type="EMBL" id="KAK3906151.1"/>
    </source>
</evidence>
<reference evidence="2" key="1">
    <citation type="journal article" date="2023" name="Mol. Phylogenet. Evol.">
        <title>Genome-scale phylogeny and comparative genomics of the fungal order Sordariales.</title>
        <authorList>
            <person name="Hensen N."/>
            <person name="Bonometti L."/>
            <person name="Westerberg I."/>
            <person name="Brannstrom I.O."/>
            <person name="Guillou S."/>
            <person name="Cros-Aarteil S."/>
            <person name="Calhoun S."/>
            <person name="Haridas S."/>
            <person name="Kuo A."/>
            <person name="Mondo S."/>
            <person name="Pangilinan J."/>
            <person name="Riley R."/>
            <person name="LaButti K."/>
            <person name="Andreopoulos B."/>
            <person name="Lipzen A."/>
            <person name="Chen C."/>
            <person name="Yan M."/>
            <person name="Daum C."/>
            <person name="Ng V."/>
            <person name="Clum A."/>
            <person name="Steindorff A."/>
            <person name="Ohm R.A."/>
            <person name="Martin F."/>
            <person name="Silar P."/>
            <person name="Natvig D.O."/>
            <person name="Lalanne C."/>
            <person name="Gautier V."/>
            <person name="Ament-Velasquez S.L."/>
            <person name="Kruys A."/>
            <person name="Hutchinson M.I."/>
            <person name="Powell A.J."/>
            <person name="Barry K."/>
            <person name="Miller A.N."/>
            <person name="Grigoriev I.V."/>
            <person name="Debuchy R."/>
            <person name="Gladieux P."/>
            <person name="Hiltunen Thoren M."/>
            <person name="Johannesson H."/>
        </authorList>
    </citation>
    <scope>NUCLEOTIDE SEQUENCE</scope>
    <source>
        <strain evidence="2">CBS 103.79</strain>
    </source>
</reference>
<name>A0AAN6MS72_9PEZI</name>
<feature type="signal peptide" evidence="1">
    <location>
        <begin position="1"/>
        <end position="21"/>
    </location>
</feature>
<evidence type="ECO:0000256" key="1">
    <source>
        <dbReference type="SAM" id="SignalP"/>
    </source>
</evidence>
<comment type="caution">
    <text evidence="2">The sequence shown here is derived from an EMBL/GenBank/DDBJ whole genome shotgun (WGS) entry which is preliminary data.</text>
</comment>
<accession>A0AAN6MS72</accession>
<sequence>MQPRAVLVAVLTLGLSAPSVAHPEAVAAPAVTPPPLMRRADVQECAKAVAAITSGLPTPTDSAIVSWLDANDGLSGVQSAIADGKKVDSIDKLCSALQSVPAPPASLSSAVSSYFSGVQSWQSSVGPSVSSAAAKCTGNAIADMARAGLQLVVATDVAQCKSALDVYNKAVSSSGTANRGPGAALLGVVGVIAAVALF</sequence>
<feature type="chain" id="PRO_5042896854" evidence="1">
    <location>
        <begin position="22"/>
        <end position="198"/>
    </location>
</feature>
<keyword evidence="3" id="KW-1185">Reference proteome</keyword>
<gene>
    <name evidence="2" type="ORF">C8A05DRAFT_12119</name>
</gene>
<keyword evidence="1" id="KW-0732">Signal</keyword>
<dbReference type="AlphaFoldDB" id="A0AAN6MS72"/>
<organism evidence="2 3">
    <name type="scientific">Staphylotrichum tortipilum</name>
    <dbReference type="NCBI Taxonomy" id="2831512"/>
    <lineage>
        <taxon>Eukaryota</taxon>
        <taxon>Fungi</taxon>
        <taxon>Dikarya</taxon>
        <taxon>Ascomycota</taxon>
        <taxon>Pezizomycotina</taxon>
        <taxon>Sordariomycetes</taxon>
        <taxon>Sordariomycetidae</taxon>
        <taxon>Sordariales</taxon>
        <taxon>Chaetomiaceae</taxon>
        <taxon>Staphylotrichum</taxon>
    </lineage>
</organism>
<evidence type="ECO:0000313" key="3">
    <source>
        <dbReference type="Proteomes" id="UP001303889"/>
    </source>
</evidence>
<dbReference type="EMBL" id="MU855335">
    <property type="protein sequence ID" value="KAK3906151.1"/>
    <property type="molecule type" value="Genomic_DNA"/>
</dbReference>